<proteinExistence type="predicted"/>
<gene>
    <name evidence="1" type="ORF">A2U01_0006340</name>
</gene>
<sequence>MEPDQEVVLPNFSDEVLVLEYKGFSQFPVKTSSKKGTSTPSWELMNTKALLYQLEFQLKSFKTGQILTSYFICQLMELSLLGLMAEVTQDTRKGGWIGPFVIKQC</sequence>
<name>A0A392MGX6_9FABA</name>
<dbReference type="EMBL" id="LXQA010008619">
    <property type="protein sequence ID" value="MCH85494.1"/>
    <property type="molecule type" value="Genomic_DNA"/>
</dbReference>
<accession>A0A392MGX6</accession>
<evidence type="ECO:0000313" key="2">
    <source>
        <dbReference type="Proteomes" id="UP000265520"/>
    </source>
</evidence>
<evidence type="ECO:0000313" key="1">
    <source>
        <dbReference type="EMBL" id="MCH85494.1"/>
    </source>
</evidence>
<keyword evidence="2" id="KW-1185">Reference proteome</keyword>
<dbReference type="Proteomes" id="UP000265520">
    <property type="component" value="Unassembled WGS sequence"/>
</dbReference>
<protein>
    <submittedName>
        <fullName evidence="1">Uncharacterized protein</fullName>
    </submittedName>
</protein>
<reference evidence="1 2" key="1">
    <citation type="journal article" date="2018" name="Front. Plant Sci.">
        <title>Red Clover (Trifolium pratense) and Zigzag Clover (T. medium) - A Picture of Genomic Similarities and Differences.</title>
        <authorList>
            <person name="Dluhosova J."/>
            <person name="Istvanek J."/>
            <person name="Nedelnik J."/>
            <person name="Repkova J."/>
        </authorList>
    </citation>
    <scope>NUCLEOTIDE SEQUENCE [LARGE SCALE GENOMIC DNA]</scope>
    <source>
        <strain evidence="2">cv. 10/8</strain>
        <tissue evidence="1">Leaf</tissue>
    </source>
</reference>
<comment type="caution">
    <text evidence="1">The sequence shown here is derived from an EMBL/GenBank/DDBJ whole genome shotgun (WGS) entry which is preliminary data.</text>
</comment>
<organism evidence="1 2">
    <name type="scientific">Trifolium medium</name>
    <dbReference type="NCBI Taxonomy" id="97028"/>
    <lineage>
        <taxon>Eukaryota</taxon>
        <taxon>Viridiplantae</taxon>
        <taxon>Streptophyta</taxon>
        <taxon>Embryophyta</taxon>
        <taxon>Tracheophyta</taxon>
        <taxon>Spermatophyta</taxon>
        <taxon>Magnoliopsida</taxon>
        <taxon>eudicotyledons</taxon>
        <taxon>Gunneridae</taxon>
        <taxon>Pentapetalae</taxon>
        <taxon>rosids</taxon>
        <taxon>fabids</taxon>
        <taxon>Fabales</taxon>
        <taxon>Fabaceae</taxon>
        <taxon>Papilionoideae</taxon>
        <taxon>50 kb inversion clade</taxon>
        <taxon>NPAAA clade</taxon>
        <taxon>Hologalegina</taxon>
        <taxon>IRL clade</taxon>
        <taxon>Trifolieae</taxon>
        <taxon>Trifolium</taxon>
    </lineage>
</organism>
<dbReference type="AlphaFoldDB" id="A0A392MGX6"/>